<feature type="repeat" description="TPR" evidence="3">
    <location>
        <begin position="41"/>
        <end position="74"/>
    </location>
</feature>
<gene>
    <name evidence="4" type="primary">pilW</name>
    <name evidence="4" type="ORF">QU481_16355</name>
</gene>
<evidence type="ECO:0000256" key="3">
    <source>
        <dbReference type="PROSITE-ProRule" id="PRU00339"/>
    </source>
</evidence>
<proteinExistence type="predicted"/>
<organism evidence="4 5">
    <name type="scientific">Crenobacter oryzisoli</name>
    <dbReference type="NCBI Taxonomy" id="3056844"/>
    <lineage>
        <taxon>Bacteria</taxon>
        <taxon>Pseudomonadati</taxon>
        <taxon>Pseudomonadota</taxon>
        <taxon>Betaproteobacteria</taxon>
        <taxon>Neisseriales</taxon>
        <taxon>Neisseriaceae</taxon>
        <taxon>Crenobacter</taxon>
    </lineage>
</organism>
<dbReference type="Gene3D" id="1.25.40.10">
    <property type="entry name" value="Tetratricopeptide repeat domain"/>
    <property type="match status" value="1"/>
</dbReference>
<protein>
    <submittedName>
        <fullName evidence="4">Type IV pilus biogenesis/stability protein PilW</fullName>
    </submittedName>
</protein>
<dbReference type="InterPro" id="IPR019734">
    <property type="entry name" value="TPR_rpt"/>
</dbReference>
<dbReference type="Proteomes" id="UP001168540">
    <property type="component" value="Unassembled WGS sequence"/>
</dbReference>
<dbReference type="PANTHER" id="PTHR44858">
    <property type="entry name" value="TETRATRICOPEPTIDE REPEAT PROTEIN 6"/>
    <property type="match status" value="1"/>
</dbReference>
<comment type="caution">
    <text evidence="4">The sequence shown here is derived from an EMBL/GenBank/DDBJ whole genome shotgun (WGS) entry which is preliminary data.</text>
</comment>
<dbReference type="SMART" id="SM00028">
    <property type="entry name" value="TPR"/>
    <property type="match status" value="4"/>
</dbReference>
<evidence type="ECO:0000256" key="2">
    <source>
        <dbReference type="ARBA" id="ARBA00022803"/>
    </source>
</evidence>
<dbReference type="InterPro" id="IPR050498">
    <property type="entry name" value="Ycf3"/>
</dbReference>
<evidence type="ECO:0000313" key="4">
    <source>
        <dbReference type="EMBL" id="MDN0076442.1"/>
    </source>
</evidence>
<dbReference type="EMBL" id="JAUEDK010000033">
    <property type="protein sequence ID" value="MDN0076442.1"/>
    <property type="molecule type" value="Genomic_DNA"/>
</dbReference>
<sequence length="257" mass="27936">MAADCRGTRALSRYWYGLLACFVAVVFSGVAPAASPSRDLAQIRAQLAVEYSRVGNLKAALDSATEAVSVDPGYMPGHLLRANVLQQLGVDGDAEQSFLRALALAPASPEANNNYGWFLCQRGRADESLAYFKRALADPLYDTPQTARLNLGVCLNRLDRKVEANEQFLAALQIAPAFPRALAELARLHLEQGNGKLAGRYLDRRTRIGVPLSADELLLGVAIARLNGEVEREQQLAGQLTSRFPDSRETQQLLSGL</sequence>
<dbReference type="PANTHER" id="PTHR44858:SF1">
    <property type="entry name" value="UDP-N-ACETYLGLUCOSAMINE--PEPTIDE N-ACETYLGLUCOSAMINYLTRANSFERASE SPINDLY-RELATED"/>
    <property type="match status" value="1"/>
</dbReference>
<accession>A0ABT7XRL4</accession>
<dbReference type="SUPFAM" id="SSF48452">
    <property type="entry name" value="TPR-like"/>
    <property type="match status" value="1"/>
</dbReference>
<dbReference type="Pfam" id="PF13432">
    <property type="entry name" value="TPR_16"/>
    <property type="match status" value="1"/>
</dbReference>
<reference evidence="4" key="1">
    <citation type="submission" date="2023-06" db="EMBL/GenBank/DDBJ databases">
        <authorList>
            <person name="Zhang S."/>
        </authorList>
    </citation>
    <scope>NUCLEOTIDE SEQUENCE</scope>
    <source>
        <strain evidence="4">SG2303</strain>
    </source>
</reference>
<evidence type="ECO:0000313" key="5">
    <source>
        <dbReference type="Proteomes" id="UP001168540"/>
    </source>
</evidence>
<dbReference type="RefSeq" id="WP_289831097.1">
    <property type="nucleotide sequence ID" value="NZ_JAUEDK010000033.1"/>
</dbReference>
<name>A0ABT7XRL4_9NEIS</name>
<keyword evidence="5" id="KW-1185">Reference proteome</keyword>
<keyword evidence="2 3" id="KW-0802">TPR repeat</keyword>
<dbReference type="NCBIfam" id="TIGR02521">
    <property type="entry name" value="type_IV_pilW"/>
    <property type="match status" value="1"/>
</dbReference>
<evidence type="ECO:0000256" key="1">
    <source>
        <dbReference type="ARBA" id="ARBA00022737"/>
    </source>
</evidence>
<dbReference type="InterPro" id="IPR011990">
    <property type="entry name" value="TPR-like_helical_dom_sf"/>
</dbReference>
<dbReference type="PROSITE" id="PS50005">
    <property type="entry name" value="TPR"/>
    <property type="match status" value="1"/>
</dbReference>
<keyword evidence="1" id="KW-0677">Repeat</keyword>
<dbReference type="InterPro" id="IPR013360">
    <property type="entry name" value="Pilus_4_PilW"/>
</dbReference>